<dbReference type="AlphaFoldDB" id="A0A532V5E8"/>
<evidence type="ECO:0008006" key="3">
    <source>
        <dbReference type="Google" id="ProtNLM"/>
    </source>
</evidence>
<dbReference type="SUPFAM" id="SSF52266">
    <property type="entry name" value="SGNH hydrolase"/>
    <property type="match status" value="1"/>
</dbReference>
<sequence length="374" mass="42458">MTGRDKKKGLGANLLLLAVVLFICLIAAEVVLRFTWKGFRPHRSTQTLSYDDTLGWVGKINSETLLSEGGIKVPCRINNWGFRDYRSYPIDKTSGKHRLLILGDSFVMGTGIAEEARVSQQLEAQDSSIIAYNFGIMGYSTDQELLVLKKYGPQVQPDDIFLFFCANDLIYNDSDFGHKIPKPHFRLNADGSLNLGNVPVPNLINKNPVLMWLQNNSALVQITSKITAQLSFQNKLKRQRHTAGDLGLERGERGKADLDSLLLFSSEKKTSDLTYHLLKEVKAETDRLGARFILFTAPSNQHWTATRNETPEEIGRVLNWCEELNIEAVDLFPVFYQNFNEYGEKLYLPDKMHWNERGNRIAAEAIYHLLGNFQ</sequence>
<evidence type="ECO:0000313" key="2">
    <source>
        <dbReference type="Proteomes" id="UP000319619"/>
    </source>
</evidence>
<dbReference type="InterPro" id="IPR036514">
    <property type="entry name" value="SGNH_hydro_sf"/>
</dbReference>
<name>A0A532V5E8_UNCL8</name>
<comment type="caution">
    <text evidence="1">The sequence shown here is derived from an EMBL/GenBank/DDBJ whole genome shotgun (WGS) entry which is preliminary data.</text>
</comment>
<protein>
    <recommendedName>
        <fullName evidence="3">SGNH hydrolase-type esterase domain-containing protein</fullName>
    </recommendedName>
</protein>
<organism evidence="1 2">
    <name type="scientific">candidate division LCP-89 bacterium B3_LCP</name>
    <dbReference type="NCBI Taxonomy" id="2012998"/>
    <lineage>
        <taxon>Bacteria</taxon>
        <taxon>Pseudomonadati</taxon>
        <taxon>Bacteria division LCP-89</taxon>
    </lineage>
</organism>
<dbReference type="GO" id="GO:0016788">
    <property type="term" value="F:hydrolase activity, acting on ester bonds"/>
    <property type="evidence" value="ECO:0007669"/>
    <property type="project" value="UniProtKB-ARBA"/>
</dbReference>
<evidence type="ECO:0000313" key="1">
    <source>
        <dbReference type="EMBL" id="TKJ42408.1"/>
    </source>
</evidence>
<proteinExistence type="predicted"/>
<gene>
    <name evidence="1" type="ORF">CEE37_01625</name>
</gene>
<reference evidence="1 2" key="1">
    <citation type="submission" date="2017-06" db="EMBL/GenBank/DDBJ databases">
        <title>Novel microbial phyla capable of carbon fixation and sulfur reduction in deep-sea sediments.</title>
        <authorList>
            <person name="Huang J."/>
            <person name="Baker B."/>
            <person name="Wang Y."/>
        </authorList>
    </citation>
    <scope>NUCLEOTIDE SEQUENCE [LARGE SCALE GENOMIC DNA]</scope>
    <source>
        <strain evidence="1">B3_LCP</strain>
    </source>
</reference>
<dbReference type="Gene3D" id="3.40.50.1110">
    <property type="entry name" value="SGNH hydrolase"/>
    <property type="match status" value="2"/>
</dbReference>
<dbReference type="EMBL" id="NJBN01000001">
    <property type="protein sequence ID" value="TKJ42408.1"/>
    <property type="molecule type" value="Genomic_DNA"/>
</dbReference>
<accession>A0A532V5E8</accession>
<dbReference type="Proteomes" id="UP000319619">
    <property type="component" value="Unassembled WGS sequence"/>
</dbReference>